<evidence type="ECO:0000256" key="1">
    <source>
        <dbReference type="ARBA" id="ARBA00004651"/>
    </source>
</evidence>
<name>A0ABT6ZJX8_9ACTN</name>
<dbReference type="InterPro" id="IPR011701">
    <property type="entry name" value="MFS"/>
</dbReference>
<organism evidence="8 9">
    <name type="scientific">Kribbibacterium absianum</name>
    <dbReference type="NCBI Taxonomy" id="3044210"/>
    <lineage>
        <taxon>Bacteria</taxon>
        <taxon>Bacillati</taxon>
        <taxon>Actinomycetota</taxon>
        <taxon>Coriobacteriia</taxon>
        <taxon>Coriobacteriales</taxon>
        <taxon>Kribbibacteriaceae</taxon>
        <taxon>Kribbibacterium</taxon>
    </lineage>
</organism>
<proteinExistence type="predicted"/>
<feature type="transmembrane region" description="Helical" evidence="6">
    <location>
        <begin position="329"/>
        <end position="349"/>
    </location>
</feature>
<dbReference type="PROSITE" id="PS50850">
    <property type="entry name" value="MFS"/>
    <property type="match status" value="1"/>
</dbReference>
<feature type="transmembrane region" description="Helical" evidence="6">
    <location>
        <begin position="9"/>
        <end position="29"/>
    </location>
</feature>
<feature type="transmembrane region" description="Helical" evidence="6">
    <location>
        <begin position="361"/>
        <end position="381"/>
    </location>
</feature>
<evidence type="ECO:0000256" key="5">
    <source>
        <dbReference type="ARBA" id="ARBA00023136"/>
    </source>
</evidence>
<feature type="transmembrane region" description="Helical" evidence="6">
    <location>
        <begin position="165"/>
        <end position="186"/>
    </location>
</feature>
<reference evidence="8" key="1">
    <citation type="submission" date="2023-05" db="EMBL/GenBank/DDBJ databases">
        <title>[olsenella] sp. nov., isolated from a pig farm feces dump.</title>
        <authorList>
            <person name="Chang Y.-H."/>
        </authorList>
    </citation>
    <scope>NUCLEOTIDE SEQUENCE</scope>
    <source>
        <strain evidence="8">YH-ols2217</strain>
    </source>
</reference>
<keyword evidence="9" id="KW-1185">Reference proteome</keyword>
<feature type="transmembrane region" description="Helical" evidence="6">
    <location>
        <begin position="297"/>
        <end position="317"/>
    </location>
</feature>
<protein>
    <submittedName>
        <fullName evidence="8">MFS transporter</fullName>
    </submittedName>
</protein>
<feature type="transmembrane region" description="Helical" evidence="6">
    <location>
        <begin position="241"/>
        <end position="259"/>
    </location>
</feature>
<keyword evidence="3 6" id="KW-0812">Transmembrane</keyword>
<evidence type="ECO:0000259" key="7">
    <source>
        <dbReference type="PROSITE" id="PS50850"/>
    </source>
</evidence>
<comment type="subcellular location">
    <subcellularLocation>
        <location evidence="1">Cell membrane</location>
        <topology evidence="1">Multi-pass membrane protein</topology>
    </subcellularLocation>
</comment>
<feature type="transmembrane region" description="Helical" evidence="6">
    <location>
        <begin position="49"/>
        <end position="69"/>
    </location>
</feature>
<evidence type="ECO:0000256" key="4">
    <source>
        <dbReference type="ARBA" id="ARBA00022989"/>
    </source>
</evidence>
<sequence>MQLSKMQKTLLIAAIIISNVAVMGDYAVYPIVDGLYSLFGDQTGWVDTWVAMPQWVQVVFSFAAAALLTRMSTKGVLLLGGVCFTVGGLFGAIVPAIEFMTFMRFLFGVGIALVNVAGVSVLAQAFTDEGEYNKVMGWYNAGQALIGAGISALAGNLALLGWSHVFWIFIAAAAMTVMFAVFVPTLRDEEMAEEGVSGPTGMVSGAFWLAAIAVIVFSVGYAIASYYVSSYVIENGIGNETMAGYLGSVGTVGSFVFCLGYGKVYERMHRWVAVAAYGLCAVVFLLLAVAPGAAVAYVGYFLLGVGMGVCASYSYGIVPEHCSSDRVDFGIAVMTAVMCLGYAVASYFVSFLQEVTGTSLYTPMFLVAAVMALVACAIEVVSHAAAFQPKGTCTPTREGLPQA</sequence>
<comment type="caution">
    <text evidence="8">The sequence shown here is derived from an EMBL/GenBank/DDBJ whole genome shotgun (WGS) entry which is preliminary data.</text>
</comment>
<dbReference type="SUPFAM" id="SSF103473">
    <property type="entry name" value="MFS general substrate transporter"/>
    <property type="match status" value="1"/>
</dbReference>
<feature type="transmembrane region" description="Helical" evidence="6">
    <location>
        <begin position="138"/>
        <end position="159"/>
    </location>
</feature>
<evidence type="ECO:0000256" key="6">
    <source>
        <dbReference type="SAM" id="Phobius"/>
    </source>
</evidence>
<evidence type="ECO:0000313" key="8">
    <source>
        <dbReference type="EMBL" id="MDJ1129355.1"/>
    </source>
</evidence>
<feature type="transmembrane region" description="Helical" evidence="6">
    <location>
        <begin position="207"/>
        <end position="229"/>
    </location>
</feature>
<gene>
    <name evidence="8" type="ORF">QJ043_04590</name>
</gene>
<dbReference type="InterPro" id="IPR020846">
    <property type="entry name" value="MFS_dom"/>
</dbReference>
<evidence type="ECO:0000256" key="2">
    <source>
        <dbReference type="ARBA" id="ARBA00022475"/>
    </source>
</evidence>
<keyword evidence="5 6" id="KW-0472">Membrane</keyword>
<dbReference type="RefSeq" id="WP_283713569.1">
    <property type="nucleotide sequence ID" value="NZ_JASJEW010000005.1"/>
</dbReference>
<dbReference type="PANTHER" id="PTHR43124:SF3">
    <property type="entry name" value="CHLORAMPHENICOL EFFLUX PUMP RV0191"/>
    <property type="match status" value="1"/>
</dbReference>
<keyword evidence="4 6" id="KW-1133">Transmembrane helix</keyword>
<keyword evidence="2" id="KW-1003">Cell membrane</keyword>
<feature type="domain" description="Major facilitator superfamily (MFS) profile" evidence="7">
    <location>
        <begin position="10"/>
        <end position="387"/>
    </location>
</feature>
<accession>A0ABT6ZJX8</accession>
<feature type="transmembrane region" description="Helical" evidence="6">
    <location>
        <begin position="271"/>
        <end position="291"/>
    </location>
</feature>
<dbReference type="PANTHER" id="PTHR43124">
    <property type="entry name" value="PURINE EFFLUX PUMP PBUE"/>
    <property type="match status" value="1"/>
</dbReference>
<dbReference type="EMBL" id="JASJEX010000002">
    <property type="protein sequence ID" value="MDJ1129355.1"/>
    <property type="molecule type" value="Genomic_DNA"/>
</dbReference>
<dbReference type="Pfam" id="PF07690">
    <property type="entry name" value="MFS_1"/>
    <property type="match status" value="1"/>
</dbReference>
<dbReference type="Gene3D" id="1.20.1250.20">
    <property type="entry name" value="MFS general substrate transporter like domains"/>
    <property type="match status" value="1"/>
</dbReference>
<feature type="transmembrane region" description="Helical" evidence="6">
    <location>
        <begin position="103"/>
        <end position="126"/>
    </location>
</feature>
<dbReference type="Proteomes" id="UP001431693">
    <property type="component" value="Unassembled WGS sequence"/>
</dbReference>
<evidence type="ECO:0000256" key="3">
    <source>
        <dbReference type="ARBA" id="ARBA00022692"/>
    </source>
</evidence>
<evidence type="ECO:0000313" key="9">
    <source>
        <dbReference type="Proteomes" id="UP001431693"/>
    </source>
</evidence>
<dbReference type="InterPro" id="IPR036259">
    <property type="entry name" value="MFS_trans_sf"/>
</dbReference>
<dbReference type="InterPro" id="IPR050189">
    <property type="entry name" value="MFS_Efflux_Transporters"/>
</dbReference>
<feature type="transmembrane region" description="Helical" evidence="6">
    <location>
        <begin position="76"/>
        <end position="97"/>
    </location>
</feature>